<evidence type="ECO:0000256" key="12">
    <source>
        <dbReference type="SAM" id="MobiDB-lite"/>
    </source>
</evidence>
<keyword evidence="11" id="KW-0963">Cytoplasm</keyword>
<keyword evidence="6 11" id="KW-0547">Nucleotide-binding</keyword>
<dbReference type="GO" id="GO:0005829">
    <property type="term" value="C:cytosol"/>
    <property type="evidence" value="ECO:0007669"/>
    <property type="project" value="TreeGrafter"/>
</dbReference>
<dbReference type="EMBL" id="JAERWL010000009">
    <property type="protein sequence ID" value="MBM9476960.1"/>
    <property type="molecule type" value="Genomic_DNA"/>
</dbReference>
<dbReference type="GO" id="GO:0004765">
    <property type="term" value="F:shikimate kinase activity"/>
    <property type="evidence" value="ECO:0007669"/>
    <property type="project" value="UniProtKB-UniRule"/>
</dbReference>
<dbReference type="EC" id="2.7.1.71" evidence="3 11"/>
<feature type="binding site" evidence="11">
    <location>
        <position position="39"/>
    </location>
    <ligand>
        <name>Mg(2+)</name>
        <dbReference type="ChEBI" id="CHEBI:18420"/>
    </ligand>
</feature>
<keyword evidence="11" id="KW-0479">Metal-binding</keyword>
<comment type="caution">
    <text evidence="11">Lacks conserved residue(s) required for the propagation of feature annotation.</text>
</comment>
<feature type="binding site" evidence="11">
    <location>
        <position position="159"/>
    </location>
    <ligand>
        <name>substrate</name>
    </ligand>
</feature>
<comment type="subcellular location">
    <subcellularLocation>
        <location evidence="11">Cytoplasm</location>
    </subcellularLocation>
</comment>
<dbReference type="PANTHER" id="PTHR21087">
    <property type="entry name" value="SHIKIMATE KINASE"/>
    <property type="match status" value="1"/>
</dbReference>
<gene>
    <name evidence="11" type="primary">aroK</name>
    <name evidence="13" type="ORF">JL107_10925</name>
</gene>
<dbReference type="PRINTS" id="PR01100">
    <property type="entry name" value="SHIKIMTKNASE"/>
</dbReference>
<feature type="binding site" evidence="11">
    <location>
        <position position="103"/>
    </location>
    <ligand>
        <name>substrate</name>
    </ligand>
</feature>
<sequence length="203" mass="20916">MGPTDPTTTDPITADPVTADPVTTGPLVVLVGPPGSGKSSVGAALARLTGTPLRDTDTDIETRAGTTIAEIFTGRGEPAFRELEEQAVADALAEHPGVLALGGGAVLSARTRARLAGHPVAYLSVSATTGVQRVGLASHRPLMVGVNPRATYRALLADRVPLYREVARWEFATDTESVADLARAVADAVALPATPTPAEGQHR</sequence>
<comment type="function">
    <text evidence="11">Catalyzes the specific phosphorylation of the 3-hydroxyl group of shikimic acid using ATP as a cosubstrate.</text>
</comment>
<dbReference type="InterPro" id="IPR000623">
    <property type="entry name" value="Shikimate_kinase/TSH1"/>
</dbReference>
<evidence type="ECO:0000256" key="4">
    <source>
        <dbReference type="ARBA" id="ARBA00022605"/>
    </source>
</evidence>
<dbReference type="GO" id="GO:0009073">
    <property type="term" value="P:aromatic amino acid family biosynthetic process"/>
    <property type="evidence" value="ECO:0007669"/>
    <property type="project" value="UniProtKB-KW"/>
</dbReference>
<keyword evidence="14" id="KW-1185">Reference proteome</keyword>
<dbReference type="Proteomes" id="UP000663801">
    <property type="component" value="Unassembled WGS sequence"/>
</dbReference>
<comment type="similarity">
    <text evidence="2 11">Belongs to the shikimate kinase family.</text>
</comment>
<feature type="binding site" evidence="11">
    <location>
        <position position="57"/>
    </location>
    <ligand>
        <name>substrate</name>
    </ligand>
</feature>
<evidence type="ECO:0000256" key="1">
    <source>
        <dbReference type="ARBA" id="ARBA00004842"/>
    </source>
</evidence>
<evidence type="ECO:0000256" key="5">
    <source>
        <dbReference type="ARBA" id="ARBA00022679"/>
    </source>
</evidence>
<keyword evidence="9 11" id="KW-0057">Aromatic amino acid biosynthesis</keyword>
<protein>
    <recommendedName>
        <fullName evidence="3 11">Shikimate kinase</fullName>
        <shortName evidence="11">SK</shortName>
        <ecNumber evidence="3 11">2.7.1.71</ecNumber>
    </recommendedName>
</protein>
<dbReference type="RefSeq" id="WP_205257074.1">
    <property type="nucleotide sequence ID" value="NZ_BAAAPV010000001.1"/>
</dbReference>
<feature type="region of interest" description="Disordered" evidence="12">
    <location>
        <begin position="1"/>
        <end position="21"/>
    </location>
</feature>
<dbReference type="Gene3D" id="3.40.50.300">
    <property type="entry name" value="P-loop containing nucleotide triphosphate hydrolases"/>
    <property type="match status" value="1"/>
</dbReference>
<evidence type="ECO:0000313" key="13">
    <source>
        <dbReference type="EMBL" id="MBM9476960.1"/>
    </source>
</evidence>
<evidence type="ECO:0000256" key="3">
    <source>
        <dbReference type="ARBA" id="ARBA00012154"/>
    </source>
</evidence>
<dbReference type="GO" id="GO:0008652">
    <property type="term" value="P:amino acid biosynthetic process"/>
    <property type="evidence" value="ECO:0007669"/>
    <property type="project" value="UniProtKB-KW"/>
</dbReference>
<dbReference type="PROSITE" id="PS01128">
    <property type="entry name" value="SHIKIMATE_KINASE"/>
    <property type="match status" value="1"/>
</dbReference>
<reference evidence="13" key="1">
    <citation type="submission" date="2021-01" db="EMBL/GenBank/DDBJ databases">
        <title>KCTC 19127 draft genome.</title>
        <authorList>
            <person name="An D."/>
        </authorList>
    </citation>
    <scope>NUCLEOTIDE SEQUENCE</scope>
    <source>
        <strain evidence="13">KCTC 19127</strain>
    </source>
</reference>
<evidence type="ECO:0000256" key="10">
    <source>
        <dbReference type="ARBA" id="ARBA00048567"/>
    </source>
</evidence>
<comment type="pathway">
    <text evidence="1 11">Metabolic intermediate biosynthesis; chorismate biosynthesis; chorismate from D-erythrose 4-phosphate and phosphoenolpyruvate: step 5/7.</text>
</comment>
<dbReference type="GO" id="GO:0009423">
    <property type="term" value="P:chorismate biosynthetic process"/>
    <property type="evidence" value="ECO:0007669"/>
    <property type="project" value="UniProtKB-UniRule"/>
</dbReference>
<evidence type="ECO:0000256" key="8">
    <source>
        <dbReference type="ARBA" id="ARBA00022840"/>
    </source>
</evidence>
<evidence type="ECO:0000256" key="7">
    <source>
        <dbReference type="ARBA" id="ARBA00022777"/>
    </source>
</evidence>
<name>A0A938YFY2_9ACTN</name>
<organism evidence="13 14">
    <name type="scientific">Nakamurella flavida</name>
    <dbReference type="NCBI Taxonomy" id="363630"/>
    <lineage>
        <taxon>Bacteria</taxon>
        <taxon>Bacillati</taxon>
        <taxon>Actinomycetota</taxon>
        <taxon>Actinomycetes</taxon>
        <taxon>Nakamurellales</taxon>
        <taxon>Nakamurellaceae</taxon>
        <taxon>Nakamurella</taxon>
    </lineage>
</organism>
<comment type="subunit">
    <text evidence="11">Monomer.</text>
</comment>
<dbReference type="GO" id="GO:0005524">
    <property type="term" value="F:ATP binding"/>
    <property type="evidence" value="ECO:0007669"/>
    <property type="project" value="UniProtKB-UniRule"/>
</dbReference>
<keyword evidence="7 11" id="KW-0418">Kinase</keyword>
<comment type="caution">
    <text evidence="13">The sequence shown here is derived from an EMBL/GenBank/DDBJ whole genome shotgun (WGS) entry which is preliminary data.</text>
</comment>
<dbReference type="AlphaFoldDB" id="A0A938YFY2"/>
<keyword evidence="5 11" id="KW-0808">Transferase</keyword>
<dbReference type="InterPro" id="IPR023000">
    <property type="entry name" value="Shikimate_kinase_CS"/>
</dbReference>
<keyword evidence="11" id="KW-0460">Magnesium</keyword>
<keyword evidence="4 11" id="KW-0028">Amino-acid biosynthesis</keyword>
<evidence type="ECO:0000256" key="11">
    <source>
        <dbReference type="HAMAP-Rule" id="MF_00109"/>
    </source>
</evidence>
<evidence type="ECO:0000256" key="2">
    <source>
        <dbReference type="ARBA" id="ARBA00006997"/>
    </source>
</evidence>
<dbReference type="GO" id="GO:0000287">
    <property type="term" value="F:magnesium ion binding"/>
    <property type="evidence" value="ECO:0007669"/>
    <property type="project" value="UniProtKB-UniRule"/>
</dbReference>
<feature type="binding site" evidence="11">
    <location>
        <position position="140"/>
    </location>
    <ligand>
        <name>ATP</name>
        <dbReference type="ChEBI" id="CHEBI:30616"/>
    </ligand>
</feature>
<proteinExistence type="inferred from homology"/>
<feature type="binding site" evidence="11">
    <location>
        <begin position="35"/>
        <end position="40"/>
    </location>
    <ligand>
        <name>ATP</name>
        <dbReference type="ChEBI" id="CHEBI:30616"/>
    </ligand>
</feature>
<comment type="catalytic activity">
    <reaction evidence="10 11">
        <text>shikimate + ATP = 3-phosphoshikimate + ADP + H(+)</text>
        <dbReference type="Rhea" id="RHEA:13121"/>
        <dbReference type="ChEBI" id="CHEBI:15378"/>
        <dbReference type="ChEBI" id="CHEBI:30616"/>
        <dbReference type="ChEBI" id="CHEBI:36208"/>
        <dbReference type="ChEBI" id="CHEBI:145989"/>
        <dbReference type="ChEBI" id="CHEBI:456216"/>
        <dbReference type="EC" id="2.7.1.71"/>
    </reaction>
</comment>
<feature type="binding site" evidence="11">
    <location>
        <position position="81"/>
    </location>
    <ligand>
        <name>substrate</name>
    </ligand>
</feature>
<evidence type="ECO:0000313" key="14">
    <source>
        <dbReference type="Proteomes" id="UP000663801"/>
    </source>
</evidence>
<dbReference type="PANTHER" id="PTHR21087:SF16">
    <property type="entry name" value="SHIKIMATE KINASE 1, CHLOROPLASTIC"/>
    <property type="match status" value="1"/>
</dbReference>
<dbReference type="CDD" id="cd00464">
    <property type="entry name" value="SK"/>
    <property type="match status" value="1"/>
</dbReference>
<dbReference type="HAMAP" id="MF_00109">
    <property type="entry name" value="Shikimate_kinase"/>
    <property type="match status" value="1"/>
</dbReference>
<evidence type="ECO:0000256" key="9">
    <source>
        <dbReference type="ARBA" id="ARBA00023141"/>
    </source>
</evidence>
<comment type="cofactor">
    <cofactor evidence="11">
        <name>Mg(2+)</name>
        <dbReference type="ChEBI" id="CHEBI:18420"/>
    </cofactor>
    <text evidence="11">Binds 1 Mg(2+) ion per subunit.</text>
</comment>
<dbReference type="InterPro" id="IPR031322">
    <property type="entry name" value="Shikimate/glucono_kinase"/>
</dbReference>
<accession>A0A938YFY2</accession>
<evidence type="ECO:0000256" key="6">
    <source>
        <dbReference type="ARBA" id="ARBA00022741"/>
    </source>
</evidence>
<keyword evidence="8 11" id="KW-0067">ATP-binding</keyword>
<dbReference type="SUPFAM" id="SSF52540">
    <property type="entry name" value="P-loop containing nucleoside triphosphate hydrolases"/>
    <property type="match status" value="1"/>
</dbReference>
<dbReference type="Pfam" id="PF01202">
    <property type="entry name" value="SKI"/>
    <property type="match status" value="1"/>
</dbReference>
<dbReference type="InterPro" id="IPR027417">
    <property type="entry name" value="P-loop_NTPase"/>
</dbReference>